<sequence length="219" mass="24634">MGTAAKGRTQINKLLVLSQEQALPLRILRDAGGAKAEFGVVVGLFEEWVVLAELREGVLRDGYVAFRASSIKRAWVFDTFIGFVRDNNQWPPRSPFLTADLSDPEQLIRAALDAADVISLYREDKHPEQLLIGIPVRWSKKHLWLFTINEHGQWETFLDRFRLRDITRIGFDGGYERAVSATAGPMPEAVPEKDNRGRKVKLPSTHLGPVTSDQPSSSR</sequence>
<evidence type="ECO:0000313" key="3">
    <source>
        <dbReference type="Proteomes" id="UP000239187"/>
    </source>
</evidence>
<feature type="region of interest" description="Disordered" evidence="1">
    <location>
        <begin position="183"/>
        <end position="219"/>
    </location>
</feature>
<accession>A0A2L0UHP4</accession>
<dbReference type="AlphaFoldDB" id="A0A2L0UHP4"/>
<name>A0A2L0UHP4_9MICC</name>
<protein>
    <submittedName>
        <fullName evidence="2">Uncharacterized protein</fullName>
    </submittedName>
</protein>
<dbReference type="EMBL" id="CP024915">
    <property type="protein sequence ID" value="AUZ88752.1"/>
    <property type="molecule type" value="Genomic_DNA"/>
</dbReference>
<reference evidence="2 3" key="1">
    <citation type="submission" date="2017-11" db="EMBL/GenBank/DDBJ databases">
        <title>Draft genome of Arthrobacter agilis strain UMCV2, a plant growth-promoting rhizobacterium and biocontrol capacity of phytopathogenic fungi.</title>
        <authorList>
            <person name="Martinez-Camara R."/>
            <person name="Santoyo G."/>
            <person name="Moreno-Hagelsieb G."/>
            <person name="Valencia-Cantero E."/>
        </authorList>
    </citation>
    <scope>NUCLEOTIDE SEQUENCE [LARGE SCALE GENOMIC DNA]</scope>
    <source>
        <strain evidence="2 3">UMCV2</strain>
    </source>
</reference>
<dbReference type="RefSeq" id="WP_208739932.1">
    <property type="nucleotide sequence ID" value="NZ_CP024915.1"/>
</dbReference>
<organism evidence="2 3">
    <name type="scientific">Arthrobacter agilis</name>
    <dbReference type="NCBI Taxonomy" id="37921"/>
    <lineage>
        <taxon>Bacteria</taxon>
        <taxon>Bacillati</taxon>
        <taxon>Actinomycetota</taxon>
        <taxon>Actinomycetes</taxon>
        <taxon>Micrococcales</taxon>
        <taxon>Micrococcaceae</taxon>
        <taxon>Arthrobacter</taxon>
    </lineage>
</organism>
<evidence type="ECO:0000256" key="1">
    <source>
        <dbReference type="SAM" id="MobiDB-lite"/>
    </source>
</evidence>
<proteinExistence type="predicted"/>
<dbReference type="Proteomes" id="UP000239187">
    <property type="component" value="Chromosome"/>
</dbReference>
<gene>
    <name evidence="2" type="ORF">CVO76_14700</name>
</gene>
<evidence type="ECO:0000313" key="2">
    <source>
        <dbReference type="EMBL" id="AUZ88752.1"/>
    </source>
</evidence>